<keyword evidence="7" id="KW-1185">Reference proteome</keyword>
<evidence type="ECO:0000256" key="3">
    <source>
        <dbReference type="ARBA" id="ARBA00022729"/>
    </source>
</evidence>
<evidence type="ECO:0000313" key="7">
    <source>
        <dbReference type="Proteomes" id="UP001302719"/>
    </source>
</evidence>
<dbReference type="InterPro" id="IPR001782">
    <property type="entry name" value="Flag_FlgI"/>
</dbReference>
<comment type="function">
    <text evidence="1 5">Assembles around the rod to form the L-ring and probably protects the motor/basal body from shearing forces during rotation.</text>
</comment>
<reference evidence="6 7" key="1">
    <citation type="submission" date="2023-01" db="EMBL/GenBank/DDBJ databases">
        <title>Cultivation and genomic characterization of new, ubiquitous marine nitrite-oxidizing bacteria from the Nitrospirales.</title>
        <authorList>
            <person name="Mueller A.J."/>
            <person name="Daebeler A."/>
            <person name="Herbold C.W."/>
            <person name="Kirkegaard R.H."/>
            <person name="Daims H."/>
        </authorList>
    </citation>
    <scope>NUCLEOTIDE SEQUENCE [LARGE SCALE GENOMIC DNA]</scope>
    <source>
        <strain evidence="6 7">VA</strain>
    </source>
</reference>
<evidence type="ECO:0000256" key="1">
    <source>
        <dbReference type="ARBA" id="ARBA00002591"/>
    </source>
</evidence>
<dbReference type="GO" id="GO:0005198">
    <property type="term" value="F:structural molecule activity"/>
    <property type="evidence" value="ECO:0007669"/>
    <property type="project" value="InterPro"/>
</dbReference>
<evidence type="ECO:0000256" key="5">
    <source>
        <dbReference type="HAMAP-Rule" id="MF_00416"/>
    </source>
</evidence>
<dbReference type="Proteomes" id="UP001302719">
    <property type="component" value="Chromosome"/>
</dbReference>
<dbReference type="GO" id="GO:0071973">
    <property type="term" value="P:bacterial-type flagellum-dependent cell motility"/>
    <property type="evidence" value="ECO:0007669"/>
    <property type="project" value="InterPro"/>
</dbReference>
<name>A0AA96GDL1_9BACT</name>
<evidence type="ECO:0000313" key="6">
    <source>
        <dbReference type="EMBL" id="WNM56809.1"/>
    </source>
</evidence>
<evidence type="ECO:0000256" key="4">
    <source>
        <dbReference type="ARBA" id="ARBA00023143"/>
    </source>
</evidence>
<keyword evidence="6" id="KW-0282">Flagellum</keyword>
<protein>
    <recommendedName>
        <fullName evidence="5">Flagellar P-ring protein</fullName>
    </recommendedName>
    <alternativeName>
        <fullName evidence="5">Basal body P-ring protein</fullName>
    </alternativeName>
</protein>
<comment type="subunit">
    <text evidence="5">The basal body constitutes a major portion of the flagellar organelle and consists of four rings (L,P,S, and M) mounted on a central rod.</text>
</comment>
<keyword evidence="6" id="KW-0969">Cilium</keyword>
<dbReference type="PANTHER" id="PTHR30381:SF0">
    <property type="entry name" value="FLAGELLAR P-RING PROTEIN"/>
    <property type="match status" value="1"/>
</dbReference>
<evidence type="ECO:0000256" key="2">
    <source>
        <dbReference type="ARBA" id="ARBA00004117"/>
    </source>
</evidence>
<dbReference type="NCBIfam" id="NF003676">
    <property type="entry name" value="PRK05303.1"/>
    <property type="match status" value="1"/>
</dbReference>
<dbReference type="HAMAP" id="MF_00416">
    <property type="entry name" value="FlgI"/>
    <property type="match status" value="1"/>
</dbReference>
<dbReference type="AlphaFoldDB" id="A0AA96GDL1"/>
<keyword evidence="4 5" id="KW-0975">Bacterial flagellum</keyword>
<dbReference type="GO" id="GO:0009428">
    <property type="term" value="C:bacterial-type flagellum basal body, distal rod, P ring"/>
    <property type="evidence" value="ECO:0007669"/>
    <property type="project" value="InterPro"/>
</dbReference>
<keyword evidence="3" id="KW-0732">Signal</keyword>
<dbReference type="GO" id="GO:0030288">
    <property type="term" value="C:outer membrane-bounded periplasmic space"/>
    <property type="evidence" value="ECO:0007669"/>
    <property type="project" value="InterPro"/>
</dbReference>
<organism evidence="6 7">
    <name type="scientific">Candidatus Nitrospira allomarina</name>
    <dbReference type="NCBI Taxonomy" id="3020900"/>
    <lineage>
        <taxon>Bacteria</taxon>
        <taxon>Pseudomonadati</taxon>
        <taxon>Nitrospirota</taxon>
        <taxon>Nitrospiria</taxon>
        <taxon>Nitrospirales</taxon>
        <taxon>Nitrospiraceae</taxon>
        <taxon>Nitrospira</taxon>
    </lineage>
</organism>
<sequence>MVSASAVILPGEIQAARIKDIASIEGVRENQLVGYGLIVGLDRTGDSVVGGQFTAQAIISMLNTMGLKLNIDPIQLLTKNTASVMVTAKLPPFARPGMKLDVQVSSMANAKSLRGGTLLLTPLKAANQQVYAVAQGPLSTSGFEAGAGGTTVKKNQQSGGIIPGGAIVERAVDVDMQAWEKFSLTMHQADFITALRVSEAINAHLGDGVASAVNSGQIHVGIPERFQGKIVQMIAAVEGLDVNVDVLAKVVVNERTGTIVMGEHVRLARMAISHGDLTIKVGTQFNVSQPETAFLGRGAQGAGRTVVTPDVQTDVQEEDGRVIQVDSSVTLGDLVKALNSLGVTPLDLVAVLTAAKAAGALQADLELI</sequence>
<dbReference type="RefSeq" id="WP_312640599.1">
    <property type="nucleotide sequence ID" value="NZ_CP116967.1"/>
</dbReference>
<dbReference type="EMBL" id="CP116967">
    <property type="protein sequence ID" value="WNM56809.1"/>
    <property type="molecule type" value="Genomic_DNA"/>
</dbReference>
<dbReference type="PRINTS" id="PR01010">
    <property type="entry name" value="FLGPRINGFLGI"/>
</dbReference>
<comment type="similarity">
    <text evidence="5">Belongs to the FlgI family.</text>
</comment>
<gene>
    <name evidence="5" type="primary">flgI</name>
    <name evidence="6" type="ORF">PP769_12570</name>
</gene>
<dbReference type="PANTHER" id="PTHR30381">
    <property type="entry name" value="FLAGELLAR P-RING PERIPLASMIC PROTEIN FLGI"/>
    <property type="match status" value="1"/>
</dbReference>
<proteinExistence type="inferred from homology"/>
<keyword evidence="6" id="KW-0966">Cell projection</keyword>
<dbReference type="KEGG" id="nall:PP769_12570"/>
<accession>A0AA96GDL1</accession>
<dbReference type="Pfam" id="PF02119">
    <property type="entry name" value="FlgI"/>
    <property type="match status" value="1"/>
</dbReference>
<comment type="subcellular location">
    <subcellularLocation>
        <location evidence="2 5">Bacterial flagellum basal body</location>
    </subcellularLocation>
</comment>